<dbReference type="CDD" id="cd06257">
    <property type="entry name" value="DnaJ"/>
    <property type="match status" value="1"/>
</dbReference>
<evidence type="ECO:0000313" key="2">
    <source>
        <dbReference type="EMBL" id="CBY43614.1"/>
    </source>
</evidence>
<dbReference type="SUPFAM" id="SSF46565">
    <property type="entry name" value="Chaperone J-domain"/>
    <property type="match status" value="1"/>
</dbReference>
<accession>E4Z7D6</accession>
<gene>
    <name evidence="2" type="ORF">GSOID_T00028230001</name>
</gene>
<evidence type="ECO:0000259" key="1">
    <source>
        <dbReference type="PROSITE" id="PS50076"/>
    </source>
</evidence>
<dbReference type="Pfam" id="PF00226">
    <property type="entry name" value="DnaJ"/>
    <property type="match status" value="1"/>
</dbReference>
<feature type="non-terminal residue" evidence="2">
    <location>
        <position position="1"/>
    </location>
</feature>
<dbReference type="PRINTS" id="PR00625">
    <property type="entry name" value="JDOMAIN"/>
</dbReference>
<proteinExistence type="predicted"/>
<name>E4Z7D6_OIKDI</name>
<protein>
    <recommendedName>
        <fullName evidence="1">J domain-containing protein</fullName>
    </recommendedName>
</protein>
<dbReference type="SMART" id="SM00271">
    <property type="entry name" value="DnaJ"/>
    <property type="match status" value="1"/>
</dbReference>
<feature type="domain" description="J" evidence="1">
    <location>
        <begin position="26"/>
        <end position="82"/>
    </location>
</feature>
<dbReference type="Proteomes" id="UP000011014">
    <property type="component" value="Unassembled WGS sequence"/>
</dbReference>
<reference evidence="2" key="1">
    <citation type="journal article" date="2010" name="Science">
        <title>Plasticity of animal genome architecture unmasked by rapid evolution of a pelagic tunicate.</title>
        <authorList>
            <person name="Denoeud F."/>
            <person name="Henriet S."/>
            <person name="Mungpakdee S."/>
            <person name="Aury J.M."/>
            <person name="Da Silva C."/>
            <person name="Brinkmann H."/>
            <person name="Mikhaleva J."/>
            <person name="Olsen L.C."/>
            <person name="Jubin C."/>
            <person name="Canestro C."/>
            <person name="Bouquet J.M."/>
            <person name="Danks G."/>
            <person name="Poulain J."/>
            <person name="Campsteijn C."/>
            <person name="Adamski M."/>
            <person name="Cross I."/>
            <person name="Yadetie F."/>
            <person name="Muffato M."/>
            <person name="Louis A."/>
            <person name="Butcher S."/>
            <person name="Tsagkogeorga G."/>
            <person name="Konrad A."/>
            <person name="Singh S."/>
            <person name="Jensen M.F."/>
            <person name="Cong E.H."/>
            <person name="Eikeseth-Otteraa H."/>
            <person name="Noel B."/>
            <person name="Anthouard V."/>
            <person name="Porcel B.M."/>
            <person name="Kachouri-Lafond R."/>
            <person name="Nishino A."/>
            <person name="Ugolini M."/>
            <person name="Chourrout P."/>
            <person name="Nishida H."/>
            <person name="Aasland R."/>
            <person name="Huzurbazar S."/>
            <person name="Westhof E."/>
            <person name="Delsuc F."/>
            <person name="Lehrach H."/>
            <person name="Reinhardt R."/>
            <person name="Weissenbach J."/>
            <person name="Roy S.W."/>
            <person name="Artiguenave F."/>
            <person name="Postlethwait J.H."/>
            <person name="Manak J.R."/>
            <person name="Thompson E.M."/>
            <person name="Jaillon O."/>
            <person name="Du Pasquier L."/>
            <person name="Boudinot P."/>
            <person name="Liberles D.A."/>
            <person name="Volff J.N."/>
            <person name="Philippe H."/>
            <person name="Lenhard B."/>
            <person name="Roest Crollius H."/>
            <person name="Wincker P."/>
            <person name="Chourrout D."/>
        </authorList>
    </citation>
    <scope>NUCLEOTIDE SEQUENCE [LARGE SCALE GENOMIC DNA]</scope>
</reference>
<sequence length="139" mass="16433">ALPPPKAINQRSKYDLFNFHFKVIMNYFEILNCSTSSNEHQIQTEYRRLAHKNGSVEVMRKIVEAYEVLSDENKRESYKNWLVAKELNLASGDWTDELTKNRGQMHFKNEEKLQLKGNTSRQTILTRKQLRAQFRNGKL</sequence>
<organism evidence="2">
    <name type="scientific">Oikopleura dioica</name>
    <name type="common">Tunicate</name>
    <dbReference type="NCBI Taxonomy" id="34765"/>
    <lineage>
        <taxon>Eukaryota</taxon>
        <taxon>Metazoa</taxon>
        <taxon>Chordata</taxon>
        <taxon>Tunicata</taxon>
        <taxon>Appendicularia</taxon>
        <taxon>Copelata</taxon>
        <taxon>Oikopleuridae</taxon>
        <taxon>Oikopleura</taxon>
    </lineage>
</organism>
<dbReference type="AlphaFoldDB" id="E4Z7D6"/>
<dbReference type="InterPro" id="IPR001623">
    <property type="entry name" value="DnaJ_domain"/>
</dbReference>
<dbReference type="EMBL" id="FN658465">
    <property type="protein sequence ID" value="CBY43614.1"/>
    <property type="molecule type" value="Genomic_DNA"/>
</dbReference>
<dbReference type="PROSITE" id="PS50076">
    <property type="entry name" value="DNAJ_2"/>
    <property type="match status" value="1"/>
</dbReference>
<dbReference type="InterPro" id="IPR036869">
    <property type="entry name" value="J_dom_sf"/>
</dbReference>
<dbReference type="Gene3D" id="1.10.287.110">
    <property type="entry name" value="DnaJ domain"/>
    <property type="match status" value="1"/>
</dbReference>